<feature type="region of interest" description="Disordered" evidence="6">
    <location>
        <begin position="1"/>
        <end position="20"/>
    </location>
</feature>
<feature type="compositionally biased region" description="Basic and acidic residues" evidence="6">
    <location>
        <begin position="246"/>
        <end position="258"/>
    </location>
</feature>
<comment type="function">
    <text evidence="2">May bind RNA.</text>
</comment>
<dbReference type="GO" id="GO:0000398">
    <property type="term" value="P:mRNA splicing, via spliceosome"/>
    <property type="evidence" value="ECO:0007669"/>
    <property type="project" value="TreeGrafter"/>
</dbReference>
<gene>
    <name evidence="8" type="ORF">CRENBAI_014244</name>
</gene>
<evidence type="ECO:0000256" key="4">
    <source>
        <dbReference type="ARBA" id="ARBA00075590"/>
    </source>
</evidence>
<feature type="region of interest" description="Disordered" evidence="6">
    <location>
        <begin position="419"/>
        <end position="446"/>
    </location>
</feature>
<dbReference type="FunFam" id="3.30.70.330:FF:000252">
    <property type="entry name" value="RNA binding motif protein 41"/>
    <property type="match status" value="1"/>
</dbReference>
<dbReference type="GO" id="GO:0097157">
    <property type="term" value="F:pre-mRNA intronic binding"/>
    <property type="evidence" value="ECO:0007669"/>
    <property type="project" value="TreeGrafter"/>
</dbReference>
<dbReference type="AlphaFoldDB" id="A0AAV9SQ77"/>
<evidence type="ECO:0000256" key="5">
    <source>
        <dbReference type="PROSITE-ProRule" id="PRU00176"/>
    </source>
</evidence>
<dbReference type="SUPFAM" id="SSF54928">
    <property type="entry name" value="RNA-binding domain, RBD"/>
    <property type="match status" value="1"/>
</dbReference>
<dbReference type="PANTHER" id="PTHR16105:SF2">
    <property type="entry name" value="RNA-BINDING PROTEIN 41"/>
    <property type="match status" value="1"/>
</dbReference>
<dbReference type="InterPro" id="IPR035979">
    <property type="entry name" value="RBD_domain_sf"/>
</dbReference>
<dbReference type="PANTHER" id="PTHR16105">
    <property type="entry name" value="RNA-BINDING REGION-CONTAINING PROTEIN 3"/>
    <property type="match status" value="1"/>
</dbReference>
<evidence type="ECO:0000256" key="1">
    <source>
        <dbReference type="ARBA" id="ARBA00022884"/>
    </source>
</evidence>
<dbReference type="InterPro" id="IPR000504">
    <property type="entry name" value="RRM_dom"/>
</dbReference>
<comment type="caution">
    <text evidence="8">The sequence shown here is derived from an EMBL/GenBank/DDBJ whole genome shotgun (WGS) entry which is preliminary data.</text>
</comment>
<keyword evidence="1 5" id="KW-0694">RNA-binding</keyword>
<feature type="domain" description="RRM" evidence="7">
    <location>
        <begin position="342"/>
        <end position="420"/>
    </location>
</feature>
<dbReference type="Pfam" id="PF00076">
    <property type="entry name" value="RRM_1"/>
    <property type="match status" value="1"/>
</dbReference>
<feature type="compositionally biased region" description="Low complexity" evidence="6">
    <location>
        <begin position="222"/>
        <end position="245"/>
    </location>
</feature>
<dbReference type="Proteomes" id="UP001311232">
    <property type="component" value="Unassembled WGS sequence"/>
</dbReference>
<reference evidence="8 9" key="1">
    <citation type="submission" date="2021-06" db="EMBL/GenBank/DDBJ databases">
        <authorList>
            <person name="Palmer J.M."/>
        </authorList>
    </citation>
    <scope>NUCLEOTIDE SEQUENCE [LARGE SCALE GENOMIC DNA]</scope>
    <source>
        <strain evidence="8 9">MEX-2019</strain>
        <tissue evidence="8">Muscle</tissue>
    </source>
</reference>
<dbReference type="InterPro" id="IPR045164">
    <property type="entry name" value="RBM41/RNPC3"/>
</dbReference>
<dbReference type="GO" id="GO:0030626">
    <property type="term" value="F:U12 snRNA binding"/>
    <property type="evidence" value="ECO:0007669"/>
    <property type="project" value="TreeGrafter"/>
</dbReference>
<accession>A0AAV9SQ77</accession>
<feature type="compositionally biased region" description="Polar residues" evidence="6">
    <location>
        <begin position="209"/>
        <end position="221"/>
    </location>
</feature>
<dbReference type="EMBL" id="JAHHUM010000029">
    <property type="protein sequence ID" value="KAK5623460.1"/>
    <property type="molecule type" value="Genomic_DNA"/>
</dbReference>
<dbReference type="GO" id="GO:0005689">
    <property type="term" value="C:U12-type spliceosomal complex"/>
    <property type="evidence" value="ECO:0007669"/>
    <property type="project" value="TreeGrafter"/>
</dbReference>
<feature type="compositionally biased region" description="Polar residues" evidence="6">
    <location>
        <begin position="285"/>
        <end position="296"/>
    </location>
</feature>
<evidence type="ECO:0000259" key="7">
    <source>
        <dbReference type="PROSITE" id="PS50102"/>
    </source>
</evidence>
<proteinExistence type="predicted"/>
<evidence type="ECO:0000313" key="9">
    <source>
        <dbReference type="Proteomes" id="UP001311232"/>
    </source>
</evidence>
<organism evidence="8 9">
    <name type="scientific">Crenichthys baileyi</name>
    <name type="common">White River springfish</name>
    <dbReference type="NCBI Taxonomy" id="28760"/>
    <lineage>
        <taxon>Eukaryota</taxon>
        <taxon>Metazoa</taxon>
        <taxon>Chordata</taxon>
        <taxon>Craniata</taxon>
        <taxon>Vertebrata</taxon>
        <taxon>Euteleostomi</taxon>
        <taxon>Actinopterygii</taxon>
        <taxon>Neopterygii</taxon>
        <taxon>Teleostei</taxon>
        <taxon>Neoteleostei</taxon>
        <taxon>Acanthomorphata</taxon>
        <taxon>Ovalentaria</taxon>
        <taxon>Atherinomorphae</taxon>
        <taxon>Cyprinodontiformes</taxon>
        <taxon>Goodeidae</taxon>
        <taxon>Crenichthys</taxon>
    </lineage>
</organism>
<sequence length="446" mass="49560">MRRVSRRACEEGPLLEEQETEGQRQLHSLLLQQLHTGVDIDRCVAKRQCFAPAALYRPFGEQAAGVRSLTQFQALQDGEKELVGLRELGLTDAEIQLWQSRDAADAGDKSNGVCAAPDAKQQRLQVIRDKIEARAELLSRPQRFSASRPLSRREMEIEQALFQGNDRLGFLTTLYHQDGVTDESQQGASSSDPMDALYRDVLRCQKQFSPEDSEGQQAMRFSSSSTSGTASDQSQSSQSNSNQSKDSSHCGSDLHSDSTSEQQQIPQDRAETDRPAPPVRIDLNQPISSLGGTSAARSGKPLTVSGKIETLTDEEILNNRESDEGIRSIARFQSYQPGKPSKVLCVKNLSAQASIAQLVALFSRFEQKDGPPVVYRLLTGRMKGQAFITLPDTETAQNALQLVHGYRLLGKPLVVEFGRKRQEEEKRMEQEGEKKENERQKNPSDL</sequence>
<keyword evidence="9" id="KW-1185">Reference proteome</keyword>
<evidence type="ECO:0000256" key="6">
    <source>
        <dbReference type="SAM" id="MobiDB-lite"/>
    </source>
</evidence>
<dbReference type="SMART" id="SM00360">
    <property type="entry name" value="RRM"/>
    <property type="match status" value="1"/>
</dbReference>
<protein>
    <recommendedName>
        <fullName evidence="3">RNA-binding protein 41</fullName>
    </recommendedName>
    <alternativeName>
        <fullName evidence="4">RNA-binding motif protein 41</fullName>
    </alternativeName>
</protein>
<evidence type="ECO:0000256" key="2">
    <source>
        <dbReference type="ARBA" id="ARBA00056959"/>
    </source>
</evidence>
<name>A0AAV9SQ77_9TELE</name>
<evidence type="ECO:0000256" key="3">
    <source>
        <dbReference type="ARBA" id="ARBA00067964"/>
    </source>
</evidence>
<dbReference type="PROSITE" id="PS50102">
    <property type="entry name" value="RRM"/>
    <property type="match status" value="1"/>
</dbReference>
<feature type="region of interest" description="Disordered" evidence="6">
    <location>
        <begin position="209"/>
        <end position="301"/>
    </location>
</feature>
<dbReference type="Gene3D" id="3.30.70.330">
    <property type="match status" value="1"/>
</dbReference>
<dbReference type="InterPro" id="IPR012677">
    <property type="entry name" value="Nucleotide-bd_a/b_plait_sf"/>
</dbReference>
<evidence type="ECO:0000313" key="8">
    <source>
        <dbReference type="EMBL" id="KAK5623460.1"/>
    </source>
</evidence>